<proteinExistence type="predicted"/>
<gene>
    <name evidence="1" type="ORF">COLO4_07949</name>
</gene>
<keyword evidence="2" id="KW-1185">Reference proteome</keyword>
<reference evidence="2" key="1">
    <citation type="submission" date="2013-09" db="EMBL/GenBank/DDBJ databases">
        <title>Corchorus olitorius genome sequencing.</title>
        <authorList>
            <person name="Alam M."/>
            <person name="Haque M.S."/>
            <person name="Islam M.S."/>
            <person name="Emdad E.M."/>
            <person name="Islam M.M."/>
            <person name="Ahmed B."/>
            <person name="Halim A."/>
            <person name="Hossen Q.M.M."/>
            <person name="Hossain M.Z."/>
            <person name="Ahmed R."/>
            <person name="Khan M.M."/>
            <person name="Islam R."/>
            <person name="Rashid M.M."/>
            <person name="Khan S.A."/>
            <person name="Rahman M.S."/>
            <person name="Alam M."/>
            <person name="Yahiya A.S."/>
            <person name="Khan M.S."/>
            <person name="Azam M.S."/>
            <person name="Haque T."/>
            <person name="Lashkar M.Z.H."/>
            <person name="Akhand A.I."/>
            <person name="Morshed G."/>
            <person name="Roy S."/>
            <person name="Uddin K.S."/>
            <person name="Rabeya T."/>
            <person name="Hossain A.S."/>
            <person name="Chowdhury A."/>
            <person name="Snigdha A.R."/>
            <person name="Mortoza M.S."/>
            <person name="Matin S.A."/>
            <person name="Hoque S.M.E."/>
            <person name="Islam M.K."/>
            <person name="Roy D.K."/>
            <person name="Haider R."/>
            <person name="Moosa M.M."/>
            <person name="Elias S.M."/>
            <person name="Hasan A.M."/>
            <person name="Jahan S."/>
            <person name="Shafiuddin M."/>
            <person name="Mahmood N."/>
            <person name="Shommy N.S."/>
        </authorList>
    </citation>
    <scope>NUCLEOTIDE SEQUENCE [LARGE SCALE GENOMIC DNA]</scope>
    <source>
        <strain evidence="2">cv. O-4</strain>
    </source>
</reference>
<dbReference type="EMBL" id="AWUE01013512">
    <property type="protein sequence ID" value="OMP06726.1"/>
    <property type="molecule type" value="Genomic_DNA"/>
</dbReference>
<evidence type="ECO:0000313" key="2">
    <source>
        <dbReference type="Proteomes" id="UP000187203"/>
    </source>
</evidence>
<sequence length="57" mass="6575">MAMWSREGIPDDHRMTTQRWSYSWIDATYPGIFEDDSEPRSPLGIKMCIILSELGPS</sequence>
<dbReference type="Proteomes" id="UP000187203">
    <property type="component" value="Unassembled WGS sequence"/>
</dbReference>
<organism evidence="1 2">
    <name type="scientific">Corchorus olitorius</name>
    <dbReference type="NCBI Taxonomy" id="93759"/>
    <lineage>
        <taxon>Eukaryota</taxon>
        <taxon>Viridiplantae</taxon>
        <taxon>Streptophyta</taxon>
        <taxon>Embryophyta</taxon>
        <taxon>Tracheophyta</taxon>
        <taxon>Spermatophyta</taxon>
        <taxon>Magnoliopsida</taxon>
        <taxon>eudicotyledons</taxon>
        <taxon>Gunneridae</taxon>
        <taxon>Pentapetalae</taxon>
        <taxon>rosids</taxon>
        <taxon>malvids</taxon>
        <taxon>Malvales</taxon>
        <taxon>Malvaceae</taxon>
        <taxon>Grewioideae</taxon>
        <taxon>Apeibeae</taxon>
        <taxon>Corchorus</taxon>
    </lineage>
</organism>
<protein>
    <submittedName>
        <fullName evidence="1">Uncharacterized protein</fullName>
    </submittedName>
</protein>
<evidence type="ECO:0000313" key="1">
    <source>
        <dbReference type="EMBL" id="OMP06726.1"/>
    </source>
</evidence>
<comment type="caution">
    <text evidence="1">The sequence shown here is derived from an EMBL/GenBank/DDBJ whole genome shotgun (WGS) entry which is preliminary data.</text>
</comment>
<name>A0A1R3KI09_9ROSI</name>
<accession>A0A1R3KI09</accession>
<dbReference type="AlphaFoldDB" id="A0A1R3KI09"/>